<reference evidence="2" key="1">
    <citation type="submission" date="2024-06" db="EMBL/GenBank/DDBJ databases">
        <title>Mesorhizobium karijinii sp. nov., a symbiont of the iconic Swainsona formosa from arid Australia.</title>
        <authorList>
            <person name="Hill Y.J."/>
            <person name="Watkin E.L.J."/>
            <person name="O'Hara G.W."/>
            <person name="Terpolilli J."/>
            <person name="Tye M.L."/>
            <person name="Kohlmeier M.G."/>
        </authorList>
    </citation>
    <scope>NUCLEOTIDE SEQUENCE</scope>
    <source>
        <strain evidence="2">WSM2240</strain>
    </source>
</reference>
<organism evidence="2">
    <name type="scientific">Mesorhizobium sp. WSM2240</name>
    <dbReference type="NCBI Taxonomy" id="3228851"/>
    <lineage>
        <taxon>Bacteria</taxon>
        <taxon>Pseudomonadati</taxon>
        <taxon>Pseudomonadota</taxon>
        <taxon>Alphaproteobacteria</taxon>
        <taxon>Hyphomicrobiales</taxon>
        <taxon>Phyllobacteriaceae</taxon>
        <taxon>Mesorhizobium</taxon>
    </lineage>
</organism>
<name>A0AAU8CKK8_9HYPH</name>
<feature type="transmembrane region" description="Helical" evidence="1">
    <location>
        <begin position="44"/>
        <end position="61"/>
    </location>
</feature>
<proteinExistence type="predicted"/>
<evidence type="ECO:0000313" key="2">
    <source>
        <dbReference type="EMBL" id="XCG47232.1"/>
    </source>
</evidence>
<feature type="transmembrane region" description="Helical" evidence="1">
    <location>
        <begin position="13"/>
        <end position="32"/>
    </location>
</feature>
<dbReference type="Pfam" id="PF16316">
    <property type="entry name" value="DUF4956"/>
    <property type="match status" value="1"/>
</dbReference>
<sequence length="197" mass="21925">MILSFTQALQDPLAAQAIRFLLNLVGMMLLTFGMYYRRYRDKELVTAAALFNIFVFAVLTVLSSVNFSVAAGFGLFAILALFTLRSEPLSKTEMTYFFGSVAIAVISSVQGTTLPFATMIVLFVLVGAYVVDHPKMLQSVSGAKVTLDKIHLTLLSDPESMRAELSERLGVTVLSYQVLQLDYITEMARLNVFYRKH</sequence>
<feature type="transmembrane region" description="Helical" evidence="1">
    <location>
        <begin position="96"/>
        <end position="129"/>
    </location>
</feature>
<dbReference type="EMBL" id="CP159253">
    <property type="protein sequence ID" value="XCG47232.1"/>
    <property type="molecule type" value="Genomic_DNA"/>
</dbReference>
<dbReference type="RefSeq" id="WP_353645216.1">
    <property type="nucleotide sequence ID" value="NZ_CP159253.1"/>
</dbReference>
<protein>
    <submittedName>
        <fullName evidence="2">DUF4956 domain-containing protein</fullName>
    </submittedName>
</protein>
<keyword evidence="1" id="KW-1133">Transmembrane helix</keyword>
<gene>
    <name evidence="2" type="ORF">ABVK50_18310</name>
</gene>
<keyword evidence="1" id="KW-0472">Membrane</keyword>
<accession>A0AAU8CKK8</accession>
<dbReference type="AlphaFoldDB" id="A0AAU8CKK8"/>
<dbReference type="InterPro" id="IPR032531">
    <property type="entry name" value="DUF4956"/>
</dbReference>
<keyword evidence="1" id="KW-0812">Transmembrane</keyword>
<evidence type="ECO:0000256" key="1">
    <source>
        <dbReference type="SAM" id="Phobius"/>
    </source>
</evidence>